<comment type="caution">
    <text evidence="6">The sequence shown here is derived from an EMBL/GenBank/DDBJ whole genome shotgun (WGS) entry which is preliminary data.</text>
</comment>
<organism evidence="6 7">
    <name type="scientific">Methylobacterium crusticola</name>
    <dbReference type="NCBI Taxonomy" id="1697972"/>
    <lineage>
        <taxon>Bacteria</taxon>
        <taxon>Pseudomonadati</taxon>
        <taxon>Pseudomonadota</taxon>
        <taxon>Alphaproteobacteria</taxon>
        <taxon>Hyphomicrobiales</taxon>
        <taxon>Methylobacteriaceae</taxon>
        <taxon>Methylobacterium</taxon>
    </lineage>
</organism>
<keyword evidence="7" id="KW-1185">Reference proteome</keyword>
<evidence type="ECO:0000313" key="7">
    <source>
        <dbReference type="Proteomes" id="UP001055167"/>
    </source>
</evidence>
<dbReference type="PRINTS" id="PR00455">
    <property type="entry name" value="HTHTETR"/>
</dbReference>
<evidence type="ECO:0000256" key="1">
    <source>
        <dbReference type="ARBA" id="ARBA00023015"/>
    </source>
</evidence>
<feature type="DNA-binding region" description="H-T-H motif" evidence="4">
    <location>
        <begin position="57"/>
        <end position="76"/>
    </location>
</feature>
<evidence type="ECO:0000256" key="2">
    <source>
        <dbReference type="ARBA" id="ARBA00023125"/>
    </source>
</evidence>
<gene>
    <name evidence="6" type="ORF">OPKNFCMD_2732</name>
</gene>
<dbReference type="SUPFAM" id="SSF46689">
    <property type="entry name" value="Homeodomain-like"/>
    <property type="match status" value="1"/>
</dbReference>
<dbReference type="Proteomes" id="UP001055167">
    <property type="component" value="Unassembled WGS sequence"/>
</dbReference>
<dbReference type="InterPro" id="IPR001647">
    <property type="entry name" value="HTH_TetR"/>
</dbReference>
<name>A0ABQ4QXB2_9HYPH</name>
<evidence type="ECO:0000256" key="4">
    <source>
        <dbReference type="PROSITE-ProRule" id="PRU00335"/>
    </source>
</evidence>
<evidence type="ECO:0000256" key="3">
    <source>
        <dbReference type="ARBA" id="ARBA00023163"/>
    </source>
</evidence>
<protein>
    <recommendedName>
        <fullName evidence="5">HTH tetR-type domain-containing protein</fullName>
    </recommendedName>
</protein>
<dbReference type="PANTHER" id="PTHR30055">
    <property type="entry name" value="HTH-TYPE TRANSCRIPTIONAL REGULATOR RUTR"/>
    <property type="match status" value="1"/>
</dbReference>
<reference evidence="6" key="2">
    <citation type="submission" date="2021-08" db="EMBL/GenBank/DDBJ databases">
        <authorList>
            <person name="Tani A."/>
            <person name="Ola A."/>
            <person name="Ogura Y."/>
            <person name="Katsura K."/>
            <person name="Hayashi T."/>
        </authorList>
    </citation>
    <scope>NUCLEOTIDE SEQUENCE</scope>
    <source>
        <strain evidence="6">KCTC 52305</strain>
    </source>
</reference>
<keyword evidence="2 4" id="KW-0238">DNA-binding</keyword>
<dbReference type="EMBL" id="BPQH01000008">
    <property type="protein sequence ID" value="GJD49996.1"/>
    <property type="molecule type" value="Genomic_DNA"/>
</dbReference>
<dbReference type="Gene3D" id="1.10.357.10">
    <property type="entry name" value="Tetracycline Repressor, domain 2"/>
    <property type="match status" value="1"/>
</dbReference>
<dbReference type="PROSITE" id="PS50977">
    <property type="entry name" value="HTH_TETR_2"/>
    <property type="match status" value="1"/>
</dbReference>
<dbReference type="Pfam" id="PF00440">
    <property type="entry name" value="TetR_N"/>
    <property type="match status" value="1"/>
</dbReference>
<evidence type="ECO:0000313" key="6">
    <source>
        <dbReference type="EMBL" id="GJD49996.1"/>
    </source>
</evidence>
<sequence>MIRTWQEGKAKVTGTQGNAALRAARDEREAALRDTRRRLVLEGAWRVFARVGLDGATMRAIAAASGCTTGALYPLFPSKEAIYAALLAESLARLETAVTEAARAQAQPDAALRAGAFAFLDYYRARPDEVALGLYLWNGVRPRGLSRELDAELNARLMASLGVLEASLRDMGVDKAGSARAETAALFAFLIGALVVHQAGRLRMLGCDLDEIAQAHVDALVERLSTKPRGERSPA</sequence>
<keyword evidence="3" id="KW-0804">Transcription</keyword>
<dbReference type="InterPro" id="IPR050109">
    <property type="entry name" value="HTH-type_TetR-like_transc_reg"/>
</dbReference>
<proteinExistence type="predicted"/>
<dbReference type="InterPro" id="IPR009057">
    <property type="entry name" value="Homeodomain-like_sf"/>
</dbReference>
<reference evidence="6" key="1">
    <citation type="journal article" date="2021" name="Front. Microbiol.">
        <title>Comprehensive Comparative Genomics and Phenotyping of Methylobacterium Species.</title>
        <authorList>
            <person name="Alessa O."/>
            <person name="Ogura Y."/>
            <person name="Fujitani Y."/>
            <person name="Takami H."/>
            <person name="Hayashi T."/>
            <person name="Sahin N."/>
            <person name="Tani A."/>
        </authorList>
    </citation>
    <scope>NUCLEOTIDE SEQUENCE</scope>
    <source>
        <strain evidence="6">KCTC 52305</strain>
    </source>
</reference>
<dbReference type="PANTHER" id="PTHR30055:SF234">
    <property type="entry name" value="HTH-TYPE TRANSCRIPTIONAL REGULATOR BETI"/>
    <property type="match status" value="1"/>
</dbReference>
<accession>A0ABQ4QXB2</accession>
<keyword evidence="1" id="KW-0805">Transcription regulation</keyword>
<evidence type="ECO:0000259" key="5">
    <source>
        <dbReference type="PROSITE" id="PS50977"/>
    </source>
</evidence>
<feature type="domain" description="HTH tetR-type" evidence="5">
    <location>
        <begin position="34"/>
        <end position="94"/>
    </location>
</feature>